<reference evidence="1 2" key="1">
    <citation type="journal article" date="2016" name="Nat. Commun.">
        <title>Thousands of microbial genomes shed light on interconnected biogeochemical processes in an aquifer system.</title>
        <authorList>
            <person name="Anantharaman K."/>
            <person name="Brown C.T."/>
            <person name="Hug L.A."/>
            <person name="Sharon I."/>
            <person name="Castelle C.J."/>
            <person name="Probst A.J."/>
            <person name="Thomas B.C."/>
            <person name="Singh A."/>
            <person name="Wilkins M.J."/>
            <person name="Karaoz U."/>
            <person name="Brodie E.L."/>
            <person name="Williams K.H."/>
            <person name="Hubbard S.S."/>
            <person name="Banfield J.F."/>
        </authorList>
    </citation>
    <scope>NUCLEOTIDE SEQUENCE [LARGE SCALE GENOMIC DNA]</scope>
</reference>
<evidence type="ECO:0008006" key="3">
    <source>
        <dbReference type="Google" id="ProtNLM"/>
    </source>
</evidence>
<dbReference type="AlphaFoldDB" id="A0A1F7FHA0"/>
<comment type="caution">
    <text evidence="1">The sequence shown here is derived from an EMBL/GenBank/DDBJ whole genome shotgun (WGS) entry which is preliminary data.</text>
</comment>
<evidence type="ECO:0000313" key="2">
    <source>
        <dbReference type="Proteomes" id="UP000179243"/>
    </source>
</evidence>
<dbReference type="EMBL" id="MFYX01000046">
    <property type="protein sequence ID" value="OGK05877.1"/>
    <property type="molecule type" value="Genomic_DNA"/>
</dbReference>
<dbReference type="Proteomes" id="UP000179243">
    <property type="component" value="Unassembled WGS sequence"/>
</dbReference>
<evidence type="ECO:0000313" key="1">
    <source>
        <dbReference type="EMBL" id="OGK05877.1"/>
    </source>
</evidence>
<proteinExistence type="predicted"/>
<gene>
    <name evidence="1" type="ORF">A2519_04300</name>
</gene>
<organism evidence="1 2">
    <name type="scientific">Candidatus Raymondbacteria bacterium RIFOXYD12_FULL_49_13</name>
    <dbReference type="NCBI Taxonomy" id="1817890"/>
    <lineage>
        <taxon>Bacteria</taxon>
        <taxon>Raymondiibacteriota</taxon>
    </lineage>
</organism>
<sequence length="557" mass="65294">MARDTDVARIARENTAATATPLTILGIDYLHYKTADNGDLYLTRWGQPLYDHLIPQNWFSPEWFEQNREKLQGTSTVYKVKTGAVNNRSIDIVVKWCRVGEQVPLDTLTLNKFINAEFNSPYEEFSLVTEMRTNRTEKIIRTHKPLGIFVPAEKLQLWQTGRTHSRMNQKKAKFRDVELDIYRQYILIYEWIKGITVVEALEKSVADENERKRSIADYMSAAIEDLRATGFRVLDMKPVHIIVRTAQDGSLLRRKDGSRLYAVVDFELLERTEDYGQVITRRRRAEYFKRQKDKHFSVNIKDMPPHLHHMNIFGVDYVYGCTESTQGVVWVVGKDPNLFDFFLPERWRRTNRVKISEASETYYTKTKDNIHLVWKVSKVGEIPALGSMELKGYNSPFEEFAYAIELSHRGVNTIYPRAIYMTGNRSHEAIYINDTTRYENHQKILMADGTPILKADHNYITIWGYWYGPDDVNYLRDEEFGKGMNVRDAFHRGLINEYMYNRLMEQKREKLKRAGFEDLKMKGEHLLLSVTNDNSLIMDKNGLPEVRISNFECMRRL</sequence>
<name>A0A1F7FHA0_UNCRA</name>
<accession>A0A1F7FHA0</accession>
<protein>
    <recommendedName>
        <fullName evidence="3">Protein kinase domain-containing protein</fullName>
    </recommendedName>
</protein>